<comment type="caution">
    <text evidence="2">The sequence shown here is derived from an EMBL/GenBank/DDBJ whole genome shotgun (WGS) entry which is preliminary data.</text>
</comment>
<dbReference type="RefSeq" id="WP_131834301.1">
    <property type="nucleotide sequence ID" value="NZ_SMFY01000001.1"/>
</dbReference>
<sequence>MTVVYVLTNQAMPGLIKIGRTADTIENRMRQLDTTGLPLPFECFYAAEVQTPDRVERALHEAFDDHRVRRNREFFSLSPDKAKAIIKLLELREVTPGADVITEIGDQEALNQARRRRSHFRFSMLNISPGSELVSVFDDNITASVKDDRWIIFRGEEDSLSNSALTIAHEKGRMWPSVAGPSYWKYEGKTLEQLRQASVSSGDEE</sequence>
<evidence type="ECO:0000313" key="3">
    <source>
        <dbReference type="Proteomes" id="UP000295030"/>
    </source>
</evidence>
<evidence type="ECO:0000259" key="1">
    <source>
        <dbReference type="SMART" id="SM00974"/>
    </source>
</evidence>
<reference evidence="2 3" key="1">
    <citation type="submission" date="2019-03" db="EMBL/GenBank/DDBJ databases">
        <title>Genomic Encyclopedia of Type Strains, Phase IV (KMG-IV): sequencing the most valuable type-strain genomes for metagenomic binning, comparative biology and taxonomic classification.</title>
        <authorList>
            <person name="Goeker M."/>
        </authorList>
    </citation>
    <scope>NUCLEOTIDE SEQUENCE [LARGE SCALE GENOMIC DNA]</scope>
    <source>
        <strain evidence="2 3">DSM 101</strain>
    </source>
</reference>
<dbReference type="EMBL" id="SMFY01000001">
    <property type="protein sequence ID" value="TCK31050.1"/>
    <property type="molecule type" value="Genomic_DNA"/>
</dbReference>
<dbReference type="OrthoDB" id="8265034at2"/>
<dbReference type="InterPro" id="IPR018306">
    <property type="entry name" value="Phage_T5_Orf172_DNA-bd"/>
</dbReference>
<dbReference type="Pfam" id="PF10544">
    <property type="entry name" value="T5orf172"/>
    <property type="match status" value="1"/>
</dbReference>
<name>A0A4R1IBI1_ANCAQ</name>
<dbReference type="AlphaFoldDB" id="A0A4R1IBI1"/>
<organism evidence="2 3">
    <name type="scientific">Ancylobacter aquaticus</name>
    <dbReference type="NCBI Taxonomy" id="100"/>
    <lineage>
        <taxon>Bacteria</taxon>
        <taxon>Pseudomonadati</taxon>
        <taxon>Pseudomonadota</taxon>
        <taxon>Alphaproteobacteria</taxon>
        <taxon>Hyphomicrobiales</taxon>
        <taxon>Xanthobacteraceae</taxon>
        <taxon>Ancylobacter</taxon>
    </lineage>
</organism>
<gene>
    <name evidence="2" type="ORF">EV667_1155</name>
</gene>
<keyword evidence="3" id="KW-1185">Reference proteome</keyword>
<proteinExistence type="predicted"/>
<dbReference type="Proteomes" id="UP000295030">
    <property type="component" value="Unassembled WGS sequence"/>
</dbReference>
<accession>A0A4R1IBI1</accession>
<dbReference type="SMART" id="SM00974">
    <property type="entry name" value="T5orf172"/>
    <property type="match status" value="1"/>
</dbReference>
<protein>
    <submittedName>
        <fullName evidence="2">T5orf172 domain-containing protein</fullName>
    </submittedName>
</protein>
<feature type="domain" description="Bacteriophage T5 Orf172 DNA-binding" evidence="1">
    <location>
        <begin position="10"/>
        <end position="89"/>
    </location>
</feature>
<evidence type="ECO:0000313" key="2">
    <source>
        <dbReference type="EMBL" id="TCK31050.1"/>
    </source>
</evidence>